<evidence type="ECO:0000256" key="2">
    <source>
        <dbReference type="ARBA" id="ARBA00012513"/>
    </source>
</evidence>
<keyword evidence="4" id="KW-0723">Serine/threonine-protein kinase</keyword>
<keyword evidence="3" id="KW-0472">Membrane</keyword>
<comment type="subcellular location">
    <subcellularLocation>
        <location evidence="1">Cell membrane</location>
    </subcellularLocation>
</comment>
<dbReference type="InterPro" id="IPR000719">
    <property type="entry name" value="Prot_kinase_dom"/>
</dbReference>
<organism evidence="12">
    <name type="scientific">Sesamum calycinum</name>
    <dbReference type="NCBI Taxonomy" id="2727403"/>
    <lineage>
        <taxon>Eukaryota</taxon>
        <taxon>Viridiplantae</taxon>
        <taxon>Streptophyta</taxon>
        <taxon>Embryophyta</taxon>
        <taxon>Tracheophyta</taxon>
        <taxon>Spermatophyta</taxon>
        <taxon>Magnoliopsida</taxon>
        <taxon>eudicotyledons</taxon>
        <taxon>Gunneridae</taxon>
        <taxon>Pentapetalae</taxon>
        <taxon>asterids</taxon>
        <taxon>lamiids</taxon>
        <taxon>Lamiales</taxon>
        <taxon>Pedaliaceae</taxon>
        <taxon>Sesamum</taxon>
    </lineage>
</organism>
<feature type="region of interest" description="Disordered" evidence="10">
    <location>
        <begin position="16"/>
        <end position="42"/>
    </location>
</feature>
<dbReference type="PROSITE" id="PS00108">
    <property type="entry name" value="PROTEIN_KINASE_ST"/>
    <property type="match status" value="1"/>
</dbReference>
<evidence type="ECO:0000256" key="10">
    <source>
        <dbReference type="SAM" id="MobiDB-lite"/>
    </source>
</evidence>
<keyword evidence="8" id="KW-0611">Plant defense</keyword>
<dbReference type="SUPFAM" id="SSF57850">
    <property type="entry name" value="RING/U-box"/>
    <property type="match status" value="1"/>
</dbReference>
<evidence type="ECO:0000256" key="4">
    <source>
        <dbReference type="ARBA" id="ARBA00022527"/>
    </source>
</evidence>
<dbReference type="SUPFAM" id="SSF56112">
    <property type="entry name" value="Protein kinase-like (PK-like)"/>
    <property type="match status" value="1"/>
</dbReference>
<dbReference type="InterPro" id="IPR001245">
    <property type="entry name" value="Ser-Thr/Tyr_kinase_cat_dom"/>
</dbReference>
<comment type="caution">
    <text evidence="12">The sequence shown here is derived from an EMBL/GenBank/DDBJ whole genome shotgun (WGS) entry which is preliminary data.</text>
</comment>
<feature type="compositionally biased region" description="Polar residues" evidence="10">
    <location>
        <begin position="419"/>
        <end position="435"/>
    </location>
</feature>
<feature type="region of interest" description="Disordered" evidence="10">
    <location>
        <begin position="470"/>
        <end position="492"/>
    </location>
</feature>
<gene>
    <name evidence="12" type="ORF">Scaly_1692100</name>
</gene>
<keyword evidence="3" id="KW-1003">Cell membrane</keyword>
<dbReference type="GO" id="GO:0005524">
    <property type="term" value="F:ATP binding"/>
    <property type="evidence" value="ECO:0007669"/>
    <property type="project" value="UniProtKB-KW"/>
</dbReference>
<proteinExistence type="predicted"/>
<feature type="compositionally biased region" description="Basic residues" evidence="10">
    <location>
        <begin position="401"/>
        <end position="418"/>
    </location>
</feature>
<feature type="compositionally biased region" description="Basic and acidic residues" evidence="10">
    <location>
        <begin position="385"/>
        <end position="396"/>
    </location>
</feature>
<evidence type="ECO:0000256" key="6">
    <source>
        <dbReference type="ARBA" id="ARBA00022741"/>
    </source>
</evidence>
<evidence type="ECO:0000256" key="3">
    <source>
        <dbReference type="ARBA" id="ARBA00022475"/>
    </source>
</evidence>
<feature type="compositionally biased region" description="Low complexity" evidence="10">
    <location>
        <begin position="475"/>
        <end position="491"/>
    </location>
</feature>
<dbReference type="Gene3D" id="3.30.200.20">
    <property type="entry name" value="Phosphorylase Kinase, domain 1"/>
    <property type="match status" value="1"/>
</dbReference>
<feature type="domain" description="Protein kinase" evidence="11">
    <location>
        <begin position="83"/>
        <end position="364"/>
    </location>
</feature>
<reference evidence="12" key="1">
    <citation type="submission" date="2020-06" db="EMBL/GenBank/DDBJ databases">
        <authorList>
            <person name="Li T."/>
            <person name="Hu X."/>
            <person name="Zhang T."/>
            <person name="Song X."/>
            <person name="Zhang H."/>
            <person name="Dai N."/>
            <person name="Sheng W."/>
            <person name="Hou X."/>
            <person name="Wei L."/>
        </authorList>
    </citation>
    <scope>NUCLEOTIDE SEQUENCE</scope>
    <source>
        <strain evidence="12">KEN8</strain>
        <tissue evidence="12">Leaf</tissue>
    </source>
</reference>
<dbReference type="InterPro" id="IPR013083">
    <property type="entry name" value="Znf_RING/FYVE/PHD"/>
</dbReference>
<protein>
    <recommendedName>
        <fullName evidence="2">non-specific serine/threonine protein kinase</fullName>
        <ecNumber evidence="2">2.7.11.1</ecNumber>
    </recommendedName>
</protein>
<evidence type="ECO:0000256" key="1">
    <source>
        <dbReference type="ARBA" id="ARBA00004236"/>
    </source>
</evidence>
<dbReference type="FunFam" id="3.30.200.20:FF:000228">
    <property type="entry name" value="Serine/threonine-protein kinase BIK1"/>
    <property type="match status" value="1"/>
</dbReference>
<accession>A0AAW2NW97</accession>
<dbReference type="PROSITE" id="PS50011">
    <property type="entry name" value="PROTEIN_KINASE_DOM"/>
    <property type="match status" value="1"/>
</dbReference>
<dbReference type="InterPro" id="IPR050823">
    <property type="entry name" value="Plant_Ser_Thr_Prot_Kinase"/>
</dbReference>
<evidence type="ECO:0000256" key="5">
    <source>
        <dbReference type="ARBA" id="ARBA00022679"/>
    </source>
</evidence>
<dbReference type="FunFam" id="1.10.510.10:FF:000258">
    <property type="entry name" value="Probable serine/threonine-protein kinase PBL8"/>
    <property type="match status" value="1"/>
</dbReference>
<evidence type="ECO:0000256" key="7">
    <source>
        <dbReference type="ARBA" id="ARBA00022777"/>
    </source>
</evidence>
<keyword evidence="7 12" id="KW-0418">Kinase</keyword>
<evidence type="ECO:0000256" key="9">
    <source>
        <dbReference type="ARBA" id="ARBA00022840"/>
    </source>
</evidence>
<dbReference type="EMBL" id="JACGWM010000010">
    <property type="protein sequence ID" value="KAL0346761.1"/>
    <property type="molecule type" value="Genomic_DNA"/>
</dbReference>
<dbReference type="GO" id="GO:0006952">
    <property type="term" value="P:defense response"/>
    <property type="evidence" value="ECO:0007669"/>
    <property type="project" value="UniProtKB-KW"/>
</dbReference>
<dbReference type="InterPro" id="IPR011009">
    <property type="entry name" value="Kinase-like_dom_sf"/>
</dbReference>
<feature type="region of interest" description="Disordered" evidence="10">
    <location>
        <begin position="385"/>
        <end position="435"/>
    </location>
</feature>
<sequence>MAVKKKMRWQQYFPNCFKADGGPGPIPTPDQKKPVQNQSSSIPRISLSDLSSSTLSEDLSISLAGSNLHVFTLQELKVITQHFSSCNFLGEGGFGPVHKGFIDDKLRPGLKAQPVAVKLLDLDGSQGHREWLTEVIFLGQLRHAHLVKLIGYCCEEEHRLLVYEYMPRGSLENQLFRRFSVSLPWATRMKIALGAAKGLAFLHEAEKPVIYRDFKASNILLDSDYTAKLSDFGLAKDGPEGDDTHVSTRVMGTHGYAAPEYVMTGHLTAASDVYSFGVVLLELLTGRKSVDKSRPHREQNLVEWARPMLKNPRKLSRVMDPRLEGQYPEIGAQKAAALAYQCLSHRPKLRPTMSEVIKVLEPLKDLDDIQVGTFVFAVSTDSDSQKEFSRESKKESNGQYHQRHKLHEGHKHRAKSPKSPHSFTENALNSPSQRQSCYSFTAPTTAKHAKTVSFDKPKMASLDTDVNMVPAGEVSSDAGPSNPAPPASQSAKKAKRFEIKKWNAVALWAWDIVVDNCAICRNHIMDLCIECQANQASATSEECTVAWGAVDGNDDLIGEYLKTMYCMAVKEFATMPSTSIALVGGSRLVKFALWITANGSFRSMVTRIFRSRDMRHSRCVKKK</sequence>
<keyword evidence="5" id="KW-0808">Transferase</keyword>
<dbReference type="AlphaFoldDB" id="A0AAW2NW97"/>
<evidence type="ECO:0000313" key="12">
    <source>
        <dbReference type="EMBL" id="KAL0346761.1"/>
    </source>
</evidence>
<dbReference type="PANTHER" id="PTHR45621">
    <property type="entry name" value="OS01G0588500 PROTEIN-RELATED"/>
    <property type="match status" value="1"/>
</dbReference>
<reference evidence="12" key="2">
    <citation type="journal article" date="2024" name="Plant">
        <title>Genomic evolution and insights into agronomic trait innovations of Sesamum species.</title>
        <authorList>
            <person name="Miao H."/>
            <person name="Wang L."/>
            <person name="Qu L."/>
            <person name="Liu H."/>
            <person name="Sun Y."/>
            <person name="Le M."/>
            <person name="Wang Q."/>
            <person name="Wei S."/>
            <person name="Zheng Y."/>
            <person name="Lin W."/>
            <person name="Duan Y."/>
            <person name="Cao H."/>
            <person name="Xiong S."/>
            <person name="Wang X."/>
            <person name="Wei L."/>
            <person name="Li C."/>
            <person name="Ma Q."/>
            <person name="Ju M."/>
            <person name="Zhao R."/>
            <person name="Li G."/>
            <person name="Mu C."/>
            <person name="Tian Q."/>
            <person name="Mei H."/>
            <person name="Zhang T."/>
            <person name="Gao T."/>
            <person name="Zhang H."/>
        </authorList>
    </citation>
    <scope>NUCLEOTIDE SEQUENCE</scope>
    <source>
        <strain evidence="12">KEN8</strain>
    </source>
</reference>
<dbReference type="InterPro" id="IPR008271">
    <property type="entry name" value="Ser/Thr_kinase_AS"/>
</dbReference>
<keyword evidence="6" id="KW-0547">Nucleotide-binding</keyword>
<name>A0AAW2NW97_9LAMI</name>
<keyword evidence="9" id="KW-0067">ATP-binding</keyword>
<dbReference type="Gene3D" id="3.30.40.10">
    <property type="entry name" value="Zinc/RING finger domain, C3HC4 (zinc finger)"/>
    <property type="match status" value="1"/>
</dbReference>
<dbReference type="CDD" id="cd14066">
    <property type="entry name" value="STKc_IRAK"/>
    <property type="match status" value="1"/>
</dbReference>
<evidence type="ECO:0000259" key="11">
    <source>
        <dbReference type="PROSITE" id="PS50011"/>
    </source>
</evidence>
<dbReference type="Gene3D" id="1.10.510.10">
    <property type="entry name" value="Transferase(Phosphotransferase) domain 1"/>
    <property type="match status" value="1"/>
</dbReference>
<evidence type="ECO:0000256" key="8">
    <source>
        <dbReference type="ARBA" id="ARBA00022821"/>
    </source>
</evidence>
<dbReference type="GO" id="GO:0004674">
    <property type="term" value="F:protein serine/threonine kinase activity"/>
    <property type="evidence" value="ECO:0007669"/>
    <property type="project" value="UniProtKB-KW"/>
</dbReference>
<dbReference type="Pfam" id="PF07714">
    <property type="entry name" value="PK_Tyr_Ser-Thr"/>
    <property type="match status" value="1"/>
</dbReference>
<dbReference type="GO" id="GO:0005886">
    <property type="term" value="C:plasma membrane"/>
    <property type="evidence" value="ECO:0007669"/>
    <property type="project" value="UniProtKB-SubCell"/>
</dbReference>
<dbReference type="EC" id="2.7.11.1" evidence="2"/>